<evidence type="ECO:0000313" key="2">
    <source>
        <dbReference type="EMBL" id="GEB20736.1"/>
    </source>
</evidence>
<dbReference type="Proteomes" id="UP000317715">
    <property type="component" value="Unassembled WGS sequence"/>
</dbReference>
<reference evidence="2 3" key="1">
    <citation type="submission" date="2019-06" db="EMBL/GenBank/DDBJ databases">
        <title>Whole genome shotgun sequence of Paenarthrobacter aurescens NBRC 12136.</title>
        <authorList>
            <person name="Hosoyama A."/>
            <person name="Uohara A."/>
            <person name="Ohji S."/>
            <person name="Ichikawa N."/>
        </authorList>
    </citation>
    <scope>NUCLEOTIDE SEQUENCE [LARGE SCALE GENOMIC DNA]</scope>
    <source>
        <strain evidence="2 3">NBRC 12136</strain>
    </source>
</reference>
<evidence type="ECO:0000256" key="1">
    <source>
        <dbReference type="SAM" id="MobiDB-lite"/>
    </source>
</evidence>
<dbReference type="EMBL" id="BJMD01000025">
    <property type="protein sequence ID" value="GEB20736.1"/>
    <property type="molecule type" value="Genomic_DNA"/>
</dbReference>
<keyword evidence="3" id="KW-1185">Reference proteome</keyword>
<organism evidence="2 3">
    <name type="scientific">Paenarthrobacter aurescens</name>
    <name type="common">Arthrobacter aurescens</name>
    <dbReference type="NCBI Taxonomy" id="43663"/>
    <lineage>
        <taxon>Bacteria</taxon>
        <taxon>Bacillati</taxon>
        <taxon>Actinomycetota</taxon>
        <taxon>Actinomycetes</taxon>
        <taxon>Micrococcales</taxon>
        <taxon>Micrococcaceae</taxon>
        <taxon>Paenarthrobacter</taxon>
    </lineage>
</organism>
<proteinExistence type="predicted"/>
<sequence length="75" mass="7957">MAGRGNGMGKVLFPKKVTEQTERSPAMLGVGPPQCHGEFYPVRQGEELTTAALGPVGLFRTSPGRDCSTLLRVIG</sequence>
<accession>A0A4Y3NNH5</accession>
<evidence type="ECO:0000313" key="3">
    <source>
        <dbReference type="Proteomes" id="UP000317715"/>
    </source>
</evidence>
<name>A0A4Y3NNH5_PAEAU</name>
<comment type="caution">
    <text evidence="2">The sequence shown here is derived from an EMBL/GenBank/DDBJ whole genome shotgun (WGS) entry which is preliminary data.</text>
</comment>
<feature type="region of interest" description="Disordered" evidence="1">
    <location>
        <begin position="1"/>
        <end position="32"/>
    </location>
</feature>
<dbReference type="AlphaFoldDB" id="A0A4Y3NNH5"/>
<protein>
    <submittedName>
        <fullName evidence="2">Uncharacterized protein</fullName>
    </submittedName>
</protein>
<gene>
    <name evidence="2" type="ORF">AAU01_34910</name>
</gene>